<dbReference type="InterPro" id="IPR001387">
    <property type="entry name" value="Cro/C1-type_HTH"/>
</dbReference>
<dbReference type="EMBL" id="BANC01000076">
    <property type="protein sequence ID" value="GAN81143.1"/>
    <property type="molecule type" value="Genomic_DNA"/>
</dbReference>
<dbReference type="InterPro" id="IPR010982">
    <property type="entry name" value="Lambda_DNA-bd_dom_sf"/>
</dbReference>
<dbReference type="OrthoDB" id="9814751at2"/>
<dbReference type="CDD" id="cd00093">
    <property type="entry name" value="HTH_XRE"/>
    <property type="match status" value="1"/>
</dbReference>
<feature type="domain" description="HTH cro/C1-type" evidence="2">
    <location>
        <begin position="42"/>
        <end position="96"/>
    </location>
</feature>
<proteinExistence type="predicted"/>
<organism evidence="3 4">
    <name type="scientific">Acidocella aminolytica 101 = DSM 11237</name>
    <dbReference type="NCBI Taxonomy" id="1120923"/>
    <lineage>
        <taxon>Bacteria</taxon>
        <taxon>Pseudomonadati</taxon>
        <taxon>Pseudomonadota</taxon>
        <taxon>Alphaproteobacteria</taxon>
        <taxon>Acetobacterales</taxon>
        <taxon>Acidocellaceae</taxon>
        <taxon>Acidocella</taxon>
    </lineage>
</organism>
<evidence type="ECO:0000313" key="3">
    <source>
        <dbReference type="EMBL" id="GAN81143.1"/>
    </source>
</evidence>
<dbReference type="SMART" id="SM00530">
    <property type="entry name" value="HTH_XRE"/>
    <property type="match status" value="1"/>
</dbReference>
<dbReference type="PROSITE" id="PS50943">
    <property type="entry name" value="HTH_CROC1"/>
    <property type="match status" value="1"/>
</dbReference>
<keyword evidence="4" id="KW-1185">Reference proteome</keyword>
<gene>
    <name evidence="3" type="ORF">Aam_078_020</name>
</gene>
<dbReference type="SUPFAM" id="SSF47413">
    <property type="entry name" value="lambda repressor-like DNA-binding domains"/>
    <property type="match status" value="1"/>
</dbReference>
<dbReference type="AlphaFoldDB" id="A0A0D6PIV7"/>
<sequence>MGKLEKSAKMPIQSPKKRTGELSAVDGRLLKAPERSVFGENVRAGRNALGLSLTDMARLIEADRAYIGKVEHGKINVSIDRMSSIAALFNVHLHELLQPEFASGYKNIRFEASQTHTANQLTAPAKGRRRSKDE</sequence>
<dbReference type="Gene3D" id="1.10.260.40">
    <property type="entry name" value="lambda repressor-like DNA-binding domains"/>
    <property type="match status" value="1"/>
</dbReference>
<feature type="region of interest" description="Disordered" evidence="1">
    <location>
        <begin position="1"/>
        <end position="20"/>
    </location>
</feature>
<dbReference type="Proteomes" id="UP000032668">
    <property type="component" value="Unassembled WGS sequence"/>
</dbReference>
<reference evidence="3 4" key="1">
    <citation type="submission" date="2012-11" db="EMBL/GenBank/DDBJ databases">
        <title>Whole genome sequence of Acidocella aminolytica 101 = DSM 11237.</title>
        <authorList>
            <person name="Azuma Y."/>
            <person name="Higashiura N."/>
            <person name="Hirakawa H."/>
            <person name="Matsushita K."/>
        </authorList>
    </citation>
    <scope>NUCLEOTIDE SEQUENCE [LARGE SCALE GENOMIC DNA]</scope>
    <source>
        <strain evidence="4">101 / DSM 11237</strain>
    </source>
</reference>
<accession>A0A0D6PIV7</accession>
<protein>
    <submittedName>
        <fullName evidence="3">Transcriptional regulator XRE</fullName>
    </submittedName>
</protein>
<evidence type="ECO:0000313" key="4">
    <source>
        <dbReference type="Proteomes" id="UP000032668"/>
    </source>
</evidence>
<dbReference type="RefSeq" id="WP_073211765.1">
    <property type="nucleotide sequence ID" value="NZ_BANC01000076.1"/>
</dbReference>
<evidence type="ECO:0000259" key="2">
    <source>
        <dbReference type="PROSITE" id="PS50943"/>
    </source>
</evidence>
<name>A0A0D6PIV7_9PROT</name>
<comment type="caution">
    <text evidence="3">The sequence shown here is derived from an EMBL/GenBank/DDBJ whole genome shotgun (WGS) entry which is preliminary data.</text>
</comment>
<dbReference type="GO" id="GO:0003677">
    <property type="term" value="F:DNA binding"/>
    <property type="evidence" value="ECO:0007669"/>
    <property type="project" value="InterPro"/>
</dbReference>
<evidence type="ECO:0000256" key="1">
    <source>
        <dbReference type="SAM" id="MobiDB-lite"/>
    </source>
</evidence>
<dbReference type="Pfam" id="PF01381">
    <property type="entry name" value="HTH_3"/>
    <property type="match status" value="1"/>
</dbReference>